<evidence type="ECO:0000256" key="15">
    <source>
        <dbReference type="RuleBase" id="RU003357"/>
    </source>
</evidence>
<dbReference type="Gene3D" id="2.170.130.10">
    <property type="entry name" value="TonB-dependent receptor, plug domain"/>
    <property type="match status" value="1"/>
</dbReference>
<dbReference type="Proteomes" id="UP000708805">
    <property type="component" value="Unassembled WGS sequence"/>
</dbReference>
<evidence type="ECO:0000256" key="11">
    <source>
        <dbReference type="ARBA" id="ARBA00023136"/>
    </source>
</evidence>
<dbReference type="GO" id="GO:0015344">
    <property type="term" value="F:siderophore uptake transmembrane transporter activity"/>
    <property type="evidence" value="ECO:0007669"/>
    <property type="project" value="TreeGrafter"/>
</dbReference>
<dbReference type="RefSeq" id="WP_214037624.1">
    <property type="nucleotide sequence ID" value="NZ_JAGJWT010000003.1"/>
</dbReference>
<reference evidence="19" key="1">
    <citation type="submission" date="2021-04" db="EMBL/GenBank/DDBJ databases">
        <title>Genomic characterization of endocarditis-associated Neisseria elongata subsp. nitroreducens.</title>
        <authorList>
            <person name="Schorner M."/>
            <person name="Passarelli-Araujo H."/>
            <person name="Scheffer M."/>
            <person name="Barazzetti F."/>
            <person name="Martins J."/>
            <person name="Machado H."/>
            <person name="Palmeiro J."/>
            <person name="Bazzo M."/>
        </authorList>
    </citation>
    <scope>NUCLEOTIDE SEQUENCE</scope>
    <source>
        <strain evidence="19">Nel_M001</strain>
    </source>
</reference>
<dbReference type="GO" id="GO:0009279">
    <property type="term" value="C:cell outer membrane"/>
    <property type="evidence" value="ECO:0007669"/>
    <property type="project" value="UniProtKB-SubCell"/>
</dbReference>
<dbReference type="Gene3D" id="2.40.170.20">
    <property type="entry name" value="TonB-dependent receptor, beta-barrel domain"/>
    <property type="match status" value="1"/>
</dbReference>
<evidence type="ECO:0000313" key="20">
    <source>
        <dbReference type="Proteomes" id="UP000708805"/>
    </source>
</evidence>
<evidence type="ECO:0000256" key="16">
    <source>
        <dbReference type="SAM" id="SignalP"/>
    </source>
</evidence>
<keyword evidence="3 14" id="KW-0813">Transport</keyword>
<dbReference type="GO" id="GO:0038023">
    <property type="term" value="F:signaling receptor activity"/>
    <property type="evidence" value="ECO:0007669"/>
    <property type="project" value="InterPro"/>
</dbReference>
<dbReference type="EMBL" id="JAGJWT010000003">
    <property type="protein sequence ID" value="MBS9340208.1"/>
    <property type="molecule type" value="Genomic_DNA"/>
</dbReference>
<feature type="domain" description="TonB-dependent receptor-like beta-barrel" evidence="17">
    <location>
        <begin position="240"/>
        <end position="679"/>
    </location>
</feature>
<dbReference type="InterPro" id="IPR000531">
    <property type="entry name" value="Beta-barrel_TonB"/>
</dbReference>
<evidence type="ECO:0000256" key="6">
    <source>
        <dbReference type="ARBA" id="ARBA00022692"/>
    </source>
</evidence>
<comment type="similarity">
    <text evidence="2 14 15">Belongs to the TonB-dependent receptor family.</text>
</comment>
<accession>A0A9X0ZT19</accession>
<evidence type="ECO:0000256" key="8">
    <source>
        <dbReference type="ARBA" id="ARBA00023004"/>
    </source>
</evidence>
<proteinExistence type="inferred from homology"/>
<evidence type="ECO:0000256" key="1">
    <source>
        <dbReference type="ARBA" id="ARBA00004571"/>
    </source>
</evidence>
<keyword evidence="4 14" id="KW-1134">Transmembrane beta strand</keyword>
<dbReference type="GO" id="GO:0015891">
    <property type="term" value="P:siderophore transport"/>
    <property type="evidence" value="ECO:0007669"/>
    <property type="project" value="InterPro"/>
</dbReference>
<dbReference type="InterPro" id="IPR012910">
    <property type="entry name" value="Plug_dom"/>
</dbReference>
<evidence type="ECO:0000313" key="19">
    <source>
        <dbReference type="EMBL" id="MBS9340208.1"/>
    </source>
</evidence>
<keyword evidence="5" id="KW-0410">Iron transport</keyword>
<protein>
    <submittedName>
        <fullName evidence="19">TonB-dependent receptor</fullName>
    </submittedName>
</protein>
<evidence type="ECO:0000256" key="9">
    <source>
        <dbReference type="ARBA" id="ARBA00023065"/>
    </source>
</evidence>
<dbReference type="FunFam" id="2.170.130.10:FF:000025">
    <property type="entry name" value="TonB-dependent siderophore receptor"/>
    <property type="match status" value="1"/>
</dbReference>
<feature type="chain" id="PRO_5040767899" evidence="16">
    <location>
        <begin position="23"/>
        <end position="705"/>
    </location>
</feature>
<evidence type="ECO:0000256" key="2">
    <source>
        <dbReference type="ARBA" id="ARBA00009810"/>
    </source>
</evidence>
<dbReference type="InterPro" id="IPR036942">
    <property type="entry name" value="Beta-barrel_TonB_sf"/>
</dbReference>
<evidence type="ECO:0000256" key="10">
    <source>
        <dbReference type="ARBA" id="ARBA00023077"/>
    </source>
</evidence>
<dbReference type="Pfam" id="PF07715">
    <property type="entry name" value="Plug"/>
    <property type="match status" value="1"/>
</dbReference>
<evidence type="ECO:0000256" key="7">
    <source>
        <dbReference type="ARBA" id="ARBA00022729"/>
    </source>
</evidence>
<evidence type="ECO:0000256" key="5">
    <source>
        <dbReference type="ARBA" id="ARBA00022496"/>
    </source>
</evidence>
<feature type="domain" description="TonB-dependent receptor plug" evidence="18">
    <location>
        <begin position="72"/>
        <end position="167"/>
    </location>
</feature>
<keyword evidence="13 14" id="KW-0998">Cell outer membrane</keyword>
<comment type="caution">
    <text evidence="19">The sequence shown here is derived from an EMBL/GenBank/DDBJ whole genome shotgun (WGS) entry which is preliminary data.</text>
</comment>
<sequence length="705" mass="78848">MKKYIRPALIPALLAAAFPACADTEAAGAADGEHYTATLPTVTVVGQSDTSVLKGYINYDEAAVTRNGQLIKETPQTVDTLNIQKNKNYGTNDLSSILEGNAGIDAAYDMRGESIFLRGFQADASDIYRDGIRESGQVRRSTANIERVEILKGPSSVLYGRTNGGGVINMVSKYANFKQSRNIGAVYGSWANRSLNMDINEVLNKNVAIRLTGEVGRANSFRSGIDSKNVMVSPSITVKLDNGLKWTGQYTYDNVERTPDRSPTKSVYDRFGLPYRMGFAHRNDFVKDKLQVWRSDLEYAFNDKWRAQWQLAHRTAAQDFDHFHAGSENGSRIKRNYAWQQTDNKTLSSNFTLNGDYNIGRFENHLTVGMDYSREHRNPTLGYSRAFTASIDPYDRASWPASGRLQPVLTQNRHKADSYGIFVQNIFSATPDLKFVLGGRYDKYTFNSENKLTGSSRQYSGHSFSPNIGAVWNATPAHTLYASYNKGFAPYGGRGYLSIDTSSSAVFNADPEYSRQYETGVKSSWLDNRLDTTLSVYQIERFNIRYRPDAQNDPYTWAVGGKHRSRGVELSAIGQIIPKKLYLRGSLGVMQAKVVEDKQNPNRVGIHLDNTSNVTGNLFFRYTPTENLYGEIGVTGTGKRYGYNSSQKASTTLPGFARTDAMLGWNRKNLNLTFAVGNLFNQKYWRSNAMPGAPRTYTARVNYSF</sequence>
<dbReference type="PANTHER" id="PTHR32552:SF68">
    <property type="entry name" value="FERRICHROME OUTER MEMBRANE TRANSPORTER_PHAGE RECEPTOR"/>
    <property type="match status" value="1"/>
</dbReference>
<keyword evidence="11 14" id="KW-0472">Membrane</keyword>
<comment type="subcellular location">
    <subcellularLocation>
        <location evidence="1 14">Cell outer membrane</location>
        <topology evidence="1 14">Multi-pass membrane protein</topology>
    </subcellularLocation>
</comment>
<dbReference type="NCBIfam" id="TIGR01783">
    <property type="entry name" value="TonB-siderophor"/>
    <property type="match status" value="1"/>
</dbReference>
<dbReference type="InterPro" id="IPR010105">
    <property type="entry name" value="TonB_sidphr_rcpt"/>
</dbReference>
<evidence type="ECO:0000256" key="13">
    <source>
        <dbReference type="ARBA" id="ARBA00023237"/>
    </source>
</evidence>
<keyword evidence="12 19" id="KW-0675">Receptor</keyword>
<feature type="signal peptide" evidence="16">
    <location>
        <begin position="1"/>
        <end position="22"/>
    </location>
</feature>
<keyword evidence="6 14" id="KW-0812">Transmembrane</keyword>
<evidence type="ECO:0000256" key="4">
    <source>
        <dbReference type="ARBA" id="ARBA00022452"/>
    </source>
</evidence>
<gene>
    <name evidence="19" type="ORF">J8641_05125</name>
</gene>
<organism evidence="19 20">
    <name type="scientific">Neisseria elongata subsp. nitroreducens</name>
    <dbReference type="NCBI Taxonomy" id="90367"/>
    <lineage>
        <taxon>Bacteria</taxon>
        <taxon>Pseudomonadati</taxon>
        <taxon>Pseudomonadota</taxon>
        <taxon>Betaproteobacteria</taxon>
        <taxon>Neisseriales</taxon>
        <taxon>Neisseriaceae</taxon>
        <taxon>Neisseria</taxon>
    </lineage>
</organism>
<dbReference type="Pfam" id="PF00593">
    <property type="entry name" value="TonB_dep_Rec_b-barrel"/>
    <property type="match status" value="1"/>
</dbReference>
<keyword evidence="7 16" id="KW-0732">Signal</keyword>
<evidence type="ECO:0000259" key="18">
    <source>
        <dbReference type="Pfam" id="PF07715"/>
    </source>
</evidence>
<dbReference type="CDD" id="cd01347">
    <property type="entry name" value="ligand_gated_channel"/>
    <property type="match status" value="1"/>
</dbReference>
<dbReference type="SUPFAM" id="SSF56935">
    <property type="entry name" value="Porins"/>
    <property type="match status" value="1"/>
</dbReference>
<dbReference type="AlphaFoldDB" id="A0A9X0ZT19"/>
<evidence type="ECO:0000256" key="12">
    <source>
        <dbReference type="ARBA" id="ARBA00023170"/>
    </source>
</evidence>
<keyword evidence="9" id="KW-0406">Ion transport</keyword>
<keyword evidence="10 15" id="KW-0798">TonB box</keyword>
<evidence type="ECO:0000259" key="17">
    <source>
        <dbReference type="Pfam" id="PF00593"/>
    </source>
</evidence>
<dbReference type="PANTHER" id="PTHR32552">
    <property type="entry name" value="FERRICHROME IRON RECEPTOR-RELATED"/>
    <property type="match status" value="1"/>
</dbReference>
<keyword evidence="8" id="KW-0408">Iron</keyword>
<evidence type="ECO:0000256" key="3">
    <source>
        <dbReference type="ARBA" id="ARBA00022448"/>
    </source>
</evidence>
<dbReference type="InterPro" id="IPR037066">
    <property type="entry name" value="Plug_dom_sf"/>
</dbReference>
<dbReference type="PROSITE" id="PS52016">
    <property type="entry name" value="TONB_DEPENDENT_REC_3"/>
    <property type="match status" value="1"/>
</dbReference>
<evidence type="ECO:0000256" key="14">
    <source>
        <dbReference type="PROSITE-ProRule" id="PRU01360"/>
    </source>
</evidence>
<name>A0A9X0ZT19_NEIEL</name>
<dbReference type="InterPro" id="IPR039426">
    <property type="entry name" value="TonB-dep_rcpt-like"/>
</dbReference>